<evidence type="ECO:0000313" key="2">
    <source>
        <dbReference type="Proteomes" id="UP000245461"/>
    </source>
</evidence>
<dbReference type="SUPFAM" id="SSF109604">
    <property type="entry name" value="HD-domain/PDEase-like"/>
    <property type="match status" value="1"/>
</dbReference>
<proteinExistence type="predicted"/>
<dbReference type="InterPro" id="IPR052567">
    <property type="entry name" value="OP_Dioxygenase"/>
</dbReference>
<dbReference type="EMBL" id="QGLE01000005">
    <property type="protein sequence ID" value="PWR22894.1"/>
    <property type="molecule type" value="Genomic_DNA"/>
</dbReference>
<name>A0A317E9C6_9PROT</name>
<dbReference type="RefSeq" id="WP_109905566.1">
    <property type="nucleotide sequence ID" value="NZ_QGLE01000005.1"/>
</dbReference>
<gene>
    <name evidence="1" type="ORF">DKG74_10770</name>
</gene>
<organism evidence="1 2">
    <name type="scientific">Zavarzinia aquatilis</name>
    <dbReference type="NCBI Taxonomy" id="2211142"/>
    <lineage>
        <taxon>Bacteria</taxon>
        <taxon>Pseudomonadati</taxon>
        <taxon>Pseudomonadota</taxon>
        <taxon>Alphaproteobacteria</taxon>
        <taxon>Rhodospirillales</taxon>
        <taxon>Zavarziniaceae</taxon>
        <taxon>Zavarzinia</taxon>
    </lineage>
</organism>
<dbReference type="PANTHER" id="PTHR40202:SF1">
    <property type="entry name" value="HD DOMAIN-CONTAINING PROTEIN"/>
    <property type="match status" value="1"/>
</dbReference>
<dbReference type="OrthoDB" id="9802857at2"/>
<dbReference type="AlphaFoldDB" id="A0A317E9C6"/>
<comment type="caution">
    <text evidence="1">The sequence shown here is derived from an EMBL/GenBank/DDBJ whole genome shotgun (WGS) entry which is preliminary data.</text>
</comment>
<sequence>MAHDGGIAVDTATFIRMEDGTEDDWAKIIACELPFQAQQADRLLDHLKLLKDEVGGFAIDRLEHSLQSATRAHQAGKDEEYVVCALFHDMGDMLGSYNHADIAAAVLKPFVSEQNHWMVEKHGIFQGYYFFHFLGLDRDMREKFRGHPNFEHTAEFCEKFDQNCFDPNFKSMSIEDLRPMVQRVISRPRRSIYMKGD</sequence>
<reference evidence="1 2" key="1">
    <citation type="submission" date="2018-05" db="EMBL/GenBank/DDBJ databases">
        <title>Zavarzinia sp. HR-AS.</title>
        <authorList>
            <person name="Lee Y."/>
            <person name="Jeon C.O."/>
        </authorList>
    </citation>
    <scope>NUCLEOTIDE SEQUENCE [LARGE SCALE GENOMIC DNA]</scope>
    <source>
        <strain evidence="1 2">HR-AS</strain>
    </source>
</reference>
<keyword evidence="2" id="KW-1185">Reference proteome</keyword>
<dbReference type="Gene3D" id="1.10.3210.10">
    <property type="entry name" value="Hypothetical protein af1432"/>
    <property type="match status" value="1"/>
</dbReference>
<keyword evidence="1" id="KW-0378">Hydrolase</keyword>
<dbReference type="PANTHER" id="PTHR40202">
    <property type="match status" value="1"/>
</dbReference>
<dbReference type="Proteomes" id="UP000245461">
    <property type="component" value="Unassembled WGS sequence"/>
</dbReference>
<evidence type="ECO:0000313" key="1">
    <source>
        <dbReference type="EMBL" id="PWR22894.1"/>
    </source>
</evidence>
<accession>A0A317E9C6</accession>
<protein>
    <submittedName>
        <fullName evidence="1">Phosphohydrolase</fullName>
    </submittedName>
</protein>
<dbReference type="GO" id="GO:0016787">
    <property type="term" value="F:hydrolase activity"/>
    <property type="evidence" value="ECO:0007669"/>
    <property type="project" value="UniProtKB-KW"/>
</dbReference>